<dbReference type="EMBL" id="KU220026">
    <property type="protein sequence ID" value="AMA67405.1"/>
    <property type="molecule type" value="Genomic_DNA"/>
</dbReference>
<dbReference type="Pfam" id="PF04793">
    <property type="entry name" value="Herpes_BBRF1"/>
    <property type="match status" value="1"/>
</dbReference>
<proteinExistence type="predicted"/>
<organism evidence="1 2">
    <name type="scientific">Vespertilionid gammaherpesvirus 1</name>
    <dbReference type="NCBI Taxonomy" id="2560830"/>
    <lineage>
        <taxon>Viruses</taxon>
        <taxon>Duplodnaviria</taxon>
        <taxon>Heunggongvirae</taxon>
        <taxon>Peploviricota</taxon>
        <taxon>Herviviricetes</taxon>
        <taxon>Herpesvirales</taxon>
        <taxon>Orthoherpesviridae</taxon>
        <taxon>Gammaherpesvirinae</taxon>
        <taxon>Percavirus</taxon>
        <taxon>Percavirus vespertilionidgamma1</taxon>
    </lineage>
</organism>
<protein>
    <submittedName>
        <fullName evidence="1">Protein G49</fullName>
    </submittedName>
</protein>
<dbReference type="KEGG" id="vg:26836967"/>
<evidence type="ECO:0000313" key="1">
    <source>
        <dbReference type="EMBL" id="AMA67405.1"/>
    </source>
</evidence>
<keyword evidence="2" id="KW-1185">Reference proteome</keyword>
<dbReference type="Proteomes" id="UP000207650">
    <property type="component" value="Segment"/>
</dbReference>
<gene>
    <name evidence="1" type="primary">ORF49</name>
    <name evidence="1" type="ORF">AOT99_gpORF49</name>
</gene>
<dbReference type="InterPro" id="IPR006878">
    <property type="entry name" value="Herpes_BBRF1"/>
</dbReference>
<dbReference type="OrthoDB" id="17306at10239"/>
<evidence type="ECO:0000313" key="2">
    <source>
        <dbReference type="Proteomes" id="UP000207650"/>
    </source>
</evidence>
<sequence length="302" mass="35493">MQSKTILNSLHFYHIPPETEVIQELNSFTSKYAEEVHLQKIIFLLKLCERIFQNKQNEPLILEAVTRNINHSLQNLLEYTEIEDIATDVKHILKISTRYSKELTAELDKTLPKIVKKQYPQSEKHIKMDISDKNLNSCYSAWATQLMTTISDPRDIIVKSLKRTDTSMFSLHKFCGISLHFHKCMPVYRNFEDVDFNEHFNLIVFWTAVLKKFEHIHYSSTVDEYLLEYIALLKDEAKKLSRLLMFAYQMYNIGQKFIQTAIQKVEDLELDTCGVFASEAAAFFYDIKRCVTKFNKDIDSDF</sequence>
<accession>A0A109Q967</accession>
<reference evidence="1 2" key="1">
    <citation type="journal article" date="2016" name="MSphere">
        <title>Isolation and Characterization of a Novel Gammaherpesvirus from a Microbat Cell Line.</title>
        <authorList>
            <person name="Shabman R.S."/>
            <person name="Shrivastava S."/>
            <person name="Tsibane T."/>
            <person name="Attie O."/>
            <person name="Jayaprakash A."/>
            <person name="Mire C.E."/>
            <person name="Dilley K.E."/>
            <person name="Puri V."/>
            <person name="Stockwell T.B."/>
            <person name="Geisbert T.W."/>
            <person name="Sachidanandam R."/>
            <person name="Basler C.F."/>
        </authorList>
    </citation>
    <scope>NUCLEOTIDE SEQUENCE [LARGE SCALE GENOMIC DNA]</scope>
    <source>
        <strain evidence="1 2">My-HV8/Myotis velifer incautus/USA/FCGHV/2011</strain>
    </source>
</reference>
<name>A0A109Q967_9GAMA</name>